<reference evidence="6 7" key="1">
    <citation type="submission" date="2022-04" db="EMBL/GenBank/DDBJ databases">
        <title>Hymenobacter sp. isolated from the air.</title>
        <authorList>
            <person name="Won M."/>
            <person name="Lee C.-M."/>
            <person name="Woen H.-Y."/>
            <person name="Kwon S.-W."/>
        </authorList>
    </citation>
    <scope>NUCLEOTIDE SEQUENCE [LARGE SCALE GENOMIC DNA]</scope>
    <source>
        <strain evidence="7">5116 S-27</strain>
    </source>
</reference>
<dbReference type="PANTHER" id="PTHR30329:SF21">
    <property type="entry name" value="LIPOPROTEIN YIAD-RELATED"/>
    <property type="match status" value="1"/>
</dbReference>
<dbReference type="RefSeq" id="WP_244714721.1">
    <property type="nucleotide sequence ID" value="NZ_CP095049.1"/>
</dbReference>
<dbReference type="EMBL" id="CP095049">
    <property type="protein sequence ID" value="UOQ51511.1"/>
    <property type="molecule type" value="Genomic_DNA"/>
</dbReference>
<proteinExistence type="predicted"/>
<gene>
    <name evidence="6" type="ORF">MUN80_17295</name>
</gene>
<dbReference type="PROSITE" id="PS51123">
    <property type="entry name" value="OMPA_2"/>
    <property type="match status" value="1"/>
</dbReference>
<keyword evidence="3" id="KW-0998">Cell outer membrane</keyword>
<dbReference type="Pfam" id="PF00691">
    <property type="entry name" value="OmpA"/>
    <property type="match status" value="1"/>
</dbReference>
<dbReference type="InterPro" id="IPR006664">
    <property type="entry name" value="OMP_bac"/>
</dbReference>
<feature type="domain" description="OmpA-like" evidence="5">
    <location>
        <begin position="221"/>
        <end position="332"/>
    </location>
</feature>
<protein>
    <submittedName>
        <fullName evidence="6">OmpA family protein</fullName>
    </submittedName>
</protein>
<dbReference type="PRINTS" id="PR01021">
    <property type="entry name" value="OMPADOMAIN"/>
</dbReference>
<evidence type="ECO:0000256" key="3">
    <source>
        <dbReference type="ARBA" id="ARBA00023237"/>
    </source>
</evidence>
<evidence type="ECO:0000256" key="1">
    <source>
        <dbReference type="ARBA" id="ARBA00004442"/>
    </source>
</evidence>
<organism evidence="6 7">
    <name type="scientific">Hymenobacter cellulosivorans</name>
    <dbReference type="NCBI Taxonomy" id="2932249"/>
    <lineage>
        <taxon>Bacteria</taxon>
        <taxon>Pseudomonadati</taxon>
        <taxon>Bacteroidota</taxon>
        <taxon>Cytophagia</taxon>
        <taxon>Cytophagales</taxon>
        <taxon>Hymenobacteraceae</taxon>
        <taxon>Hymenobacter</taxon>
    </lineage>
</organism>
<dbReference type="PANTHER" id="PTHR30329">
    <property type="entry name" value="STATOR ELEMENT OF FLAGELLAR MOTOR COMPLEX"/>
    <property type="match status" value="1"/>
</dbReference>
<evidence type="ECO:0000313" key="7">
    <source>
        <dbReference type="Proteomes" id="UP000831785"/>
    </source>
</evidence>
<dbReference type="InterPro" id="IPR006665">
    <property type="entry name" value="OmpA-like"/>
</dbReference>
<dbReference type="SUPFAM" id="SSF103088">
    <property type="entry name" value="OmpA-like"/>
    <property type="match status" value="1"/>
</dbReference>
<name>A0ABY4F5M6_9BACT</name>
<evidence type="ECO:0000313" key="6">
    <source>
        <dbReference type="EMBL" id="UOQ51511.1"/>
    </source>
</evidence>
<dbReference type="InterPro" id="IPR036737">
    <property type="entry name" value="OmpA-like_sf"/>
</dbReference>
<evidence type="ECO:0000256" key="4">
    <source>
        <dbReference type="PROSITE-ProRule" id="PRU00473"/>
    </source>
</evidence>
<dbReference type="CDD" id="cd07185">
    <property type="entry name" value="OmpA_C-like"/>
    <property type="match status" value="1"/>
</dbReference>
<comment type="subcellular location">
    <subcellularLocation>
        <location evidence="1">Cell outer membrane</location>
    </subcellularLocation>
</comment>
<evidence type="ECO:0000259" key="5">
    <source>
        <dbReference type="PROSITE" id="PS51123"/>
    </source>
</evidence>
<dbReference type="InterPro" id="IPR050330">
    <property type="entry name" value="Bact_OuterMem_StrucFunc"/>
</dbReference>
<accession>A0ABY4F5M6</accession>
<keyword evidence="2 4" id="KW-0472">Membrane</keyword>
<dbReference type="Proteomes" id="UP000831785">
    <property type="component" value="Chromosome"/>
</dbReference>
<keyword evidence="7" id="KW-1185">Reference proteome</keyword>
<dbReference type="Gene3D" id="3.30.1330.60">
    <property type="entry name" value="OmpA-like domain"/>
    <property type="match status" value="1"/>
</dbReference>
<evidence type="ECO:0000256" key="2">
    <source>
        <dbReference type="ARBA" id="ARBA00023136"/>
    </source>
</evidence>
<sequence>MLPIPAAAQQLNGVWQGVEISPPKTDFYPAVLTVGSYSGETVTGVLYEEVQKAPGYSATFRMSGTVKGNVLQLSHSSVLQESSEQGYGWCQGVILFTYDATEEKLSGRAMYRPSHSDCDGGLYTLYRVRLKSPATVLVAVPTTLRVTGQQVHWYADAALQHPLATGNEFRTKLSKTTTFYLTQGFFPTHRPAGVPITIRVAEPATKVLAKKQPTKAAPRPARAAAPVVLPTVLFHTTTAQLLPESAPVLDKLAQSLKARPAVQLRIAGHTDQIGEAAKNQVLSEQRAQAVKQYLVQAGIAPQRLKTVGYGHSRLLYPTPDVRNRRVEIEETP</sequence>